<name>A0A2D0N4F4_FLAN2</name>
<dbReference type="InterPro" id="IPR011727">
    <property type="entry name" value="CHP02117"/>
</dbReference>
<organism evidence="1 2">
    <name type="scientific">Flavilitoribacter nigricans (strain ATCC 23147 / DSM 23189 / NBRC 102662 / NCIMB 1420 / SS-2)</name>
    <name type="common">Lewinella nigricans</name>
    <dbReference type="NCBI Taxonomy" id="1122177"/>
    <lineage>
        <taxon>Bacteria</taxon>
        <taxon>Pseudomonadati</taxon>
        <taxon>Bacteroidota</taxon>
        <taxon>Saprospiria</taxon>
        <taxon>Saprospirales</taxon>
        <taxon>Lewinellaceae</taxon>
        <taxon>Flavilitoribacter</taxon>
    </lineage>
</organism>
<proteinExistence type="predicted"/>
<gene>
    <name evidence="1" type="ORF">CRP01_28145</name>
</gene>
<keyword evidence="2" id="KW-1185">Reference proteome</keyword>
<evidence type="ECO:0000313" key="2">
    <source>
        <dbReference type="Proteomes" id="UP000223913"/>
    </source>
</evidence>
<dbReference type="EMBL" id="PDUD01000033">
    <property type="protein sequence ID" value="PHN03268.1"/>
    <property type="molecule type" value="Genomic_DNA"/>
</dbReference>
<dbReference type="Proteomes" id="UP000223913">
    <property type="component" value="Unassembled WGS sequence"/>
</dbReference>
<comment type="caution">
    <text evidence="1">The sequence shown here is derived from an EMBL/GenBank/DDBJ whole genome shotgun (WGS) entry which is preliminary data.</text>
</comment>
<protein>
    <submittedName>
        <fullName evidence="1">TIGR02117 family protein</fullName>
    </submittedName>
</protein>
<sequence length="226" mass="25756">MAYRARIKKWGKRLLKVVAVILAPVLLYLLAGLILSLAATRPEKQNCSQKHTIYIGTNGVHLDIILPRELLGDSLSGALLSPTDIRYLAFGWGDKGFYLETPTWAELEVSVALEALFWKSGTAMHLTHYRRQYGSWRLIDLCPDQLQRLQTYIWHGFAKDGEGRLIEIPRAGYTRMDHFFEAVGHYSCLKTCNNWVNIGLKRAGLKTAVWSPFDLGVLYHLPRQNE</sequence>
<reference evidence="1 2" key="1">
    <citation type="submission" date="2017-10" db="EMBL/GenBank/DDBJ databases">
        <title>The draft genome sequence of Lewinella nigricans NBRC 102662.</title>
        <authorList>
            <person name="Wang K."/>
        </authorList>
    </citation>
    <scope>NUCLEOTIDE SEQUENCE [LARGE SCALE GENOMIC DNA]</scope>
    <source>
        <strain evidence="1 2">NBRC 102662</strain>
    </source>
</reference>
<dbReference type="AlphaFoldDB" id="A0A2D0N4F4"/>
<dbReference type="Pfam" id="PF09601">
    <property type="entry name" value="DUF2459"/>
    <property type="match status" value="1"/>
</dbReference>
<dbReference type="NCBIfam" id="TIGR02117">
    <property type="entry name" value="chp_urease_rgn"/>
    <property type="match status" value="1"/>
</dbReference>
<dbReference type="RefSeq" id="WP_099153397.1">
    <property type="nucleotide sequence ID" value="NZ_PDUD01000033.1"/>
</dbReference>
<evidence type="ECO:0000313" key="1">
    <source>
        <dbReference type="EMBL" id="PHN03268.1"/>
    </source>
</evidence>
<dbReference type="OrthoDB" id="211174at2"/>
<accession>A0A2D0N4F4</accession>